<feature type="compositionally biased region" description="Low complexity" evidence="1">
    <location>
        <begin position="19"/>
        <end position="40"/>
    </location>
</feature>
<evidence type="ECO:0000313" key="3">
    <source>
        <dbReference type="EMBL" id="KJL34237.1"/>
    </source>
</evidence>
<feature type="compositionally biased region" description="Low complexity" evidence="1">
    <location>
        <begin position="113"/>
        <end position="131"/>
    </location>
</feature>
<keyword evidence="3" id="KW-0121">Carboxypeptidase</keyword>
<dbReference type="RefSeq" id="WP_052680085.1">
    <property type="nucleotide sequence ID" value="NZ_JYIX01000029.1"/>
</dbReference>
<reference evidence="3 4" key="1">
    <citation type="submission" date="2015-02" db="EMBL/GenBank/DDBJ databases">
        <title>Draft genome sequences of ten Microbacterium spp. with emphasis on heavy metal contaminated environments.</title>
        <authorList>
            <person name="Corretto E."/>
        </authorList>
    </citation>
    <scope>NUCLEOTIDE SEQUENCE [LARGE SCALE GENOMIC DNA]</scope>
    <source>
        <strain evidence="3 4">ARN176</strain>
    </source>
</reference>
<protein>
    <submittedName>
        <fullName evidence="3">D-alanyl-D-alanine carboxypeptidase</fullName>
        <ecNumber evidence="3">3.4.16.4</ecNumber>
    </submittedName>
</protein>
<feature type="domain" description="Peptidase S11 D-alanyl-D-alanine carboxypeptidase A N-terminal" evidence="2">
    <location>
        <begin position="307"/>
        <end position="486"/>
    </location>
</feature>
<feature type="region of interest" description="Disordered" evidence="1">
    <location>
        <begin position="1"/>
        <end position="131"/>
    </location>
</feature>
<dbReference type="InterPro" id="IPR012338">
    <property type="entry name" value="Beta-lactam/transpept-like"/>
</dbReference>
<gene>
    <name evidence="3" type="ORF">RS86_01024</name>
</gene>
<keyword evidence="3" id="KW-0645">Protease</keyword>
<comment type="caution">
    <text evidence="3">The sequence shown here is derived from an EMBL/GenBank/DDBJ whole genome shotgun (WGS) entry which is preliminary data.</text>
</comment>
<dbReference type="SUPFAM" id="SSF56601">
    <property type="entry name" value="beta-lactamase/transpeptidase-like"/>
    <property type="match status" value="1"/>
</dbReference>
<evidence type="ECO:0000256" key="1">
    <source>
        <dbReference type="SAM" id="MobiDB-lite"/>
    </source>
</evidence>
<feature type="region of interest" description="Disordered" evidence="1">
    <location>
        <begin position="164"/>
        <end position="196"/>
    </location>
</feature>
<dbReference type="Pfam" id="PF00768">
    <property type="entry name" value="Peptidase_S11"/>
    <property type="match status" value="1"/>
</dbReference>
<keyword evidence="4" id="KW-1185">Reference proteome</keyword>
<dbReference type="Gene3D" id="3.40.710.10">
    <property type="entry name" value="DD-peptidase/beta-lactamase superfamily"/>
    <property type="match status" value="1"/>
</dbReference>
<feature type="compositionally biased region" description="Polar residues" evidence="1">
    <location>
        <begin position="99"/>
        <end position="112"/>
    </location>
</feature>
<dbReference type="EC" id="3.4.16.4" evidence="3"/>
<dbReference type="Proteomes" id="UP000033740">
    <property type="component" value="Unassembled WGS sequence"/>
</dbReference>
<sequence>MNNDDGPGAAQVDPEIADADAPAADASRAAIDEAAPEPAALFPDAPEPTEPAPLFPPREAPVAEPLFPAPDAPTSAPLFGGTTDPDPSASVVDKDRTIESATAASEGLTTGEASMTSATPAAGPAPTASQTSAIGEAPAISATDPAPVEPSDTPTDTAPVVAAAPASAPVATPASGPATRARTTRPLPSASLVRGPDRTPTAALAWVDVARVGAGNAAAAAASSRALLDDAPHRTLARPGVLLPLGGVLAVVIAYGAATTLWPLNAVQPVAAPVAFQPAAAPAAAAAWPAIGSAAVGVAGIGTVASAEQHAPMASITKLVTVLASLDKMPLKAGEQGPSFAFTQADSDDYWDYLRQDQSALDVPVGGSLTQYQLYEGILLGSANNYADRLAREVWGSDENYAAAANQWLSQHDLADITVVTPSGFDFGNVSTPRALIQLGEIAEKNPVIAGIVKQKSVELPGAGVVKNTNGLIDDAGIVGIKTGTIGDGADTRYNLLSAKDVTDGDATVRIYVAALGQDSDAGRVDASRALYAGLEAALKDQPQTVDKGATLGTVDTAWGETTQVVAADSARVVLWNGASATATTKFSLGNDWKAGEKAGTLSLKGPLDSASVPLELRTALHGPSFWWRLTHPLELFGLTK</sequence>
<feature type="compositionally biased region" description="Pro residues" evidence="1">
    <location>
        <begin position="45"/>
        <end position="59"/>
    </location>
</feature>
<name>A0A0F0LM00_9MICO</name>
<dbReference type="EMBL" id="JYIX01000029">
    <property type="protein sequence ID" value="KJL34237.1"/>
    <property type="molecule type" value="Genomic_DNA"/>
</dbReference>
<dbReference type="GO" id="GO:0006508">
    <property type="term" value="P:proteolysis"/>
    <property type="evidence" value="ECO:0007669"/>
    <property type="project" value="InterPro"/>
</dbReference>
<proteinExistence type="predicted"/>
<accession>A0A0F0LM00</accession>
<dbReference type="GO" id="GO:0009002">
    <property type="term" value="F:serine-type D-Ala-D-Ala carboxypeptidase activity"/>
    <property type="evidence" value="ECO:0007669"/>
    <property type="project" value="UniProtKB-EC"/>
</dbReference>
<dbReference type="InterPro" id="IPR001967">
    <property type="entry name" value="Peptidase_S11_N"/>
</dbReference>
<dbReference type="AlphaFoldDB" id="A0A0F0LM00"/>
<dbReference type="STRING" id="582680.RS86_01024"/>
<organism evidence="3 4">
    <name type="scientific">Microbacterium azadirachtae</name>
    <dbReference type="NCBI Taxonomy" id="582680"/>
    <lineage>
        <taxon>Bacteria</taxon>
        <taxon>Bacillati</taxon>
        <taxon>Actinomycetota</taxon>
        <taxon>Actinomycetes</taxon>
        <taxon>Micrococcales</taxon>
        <taxon>Microbacteriaceae</taxon>
        <taxon>Microbacterium</taxon>
    </lineage>
</organism>
<evidence type="ECO:0000313" key="4">
    <source>
        <dbReference type="Proteomes" id="UP000033740"/>
    </source>
</evidence>
<keyword evidence="3" id="KW-0378">Hydrolase</keyword>
<dbReference type="PATRIC" id="fig|582680.6.peg.1053"/>
<evidence type="ECO:0000259" key="2">
    <source>
        <dbReference type="Pfam" id="PF00768"/>
    </source>
</evidence>
<feature type="compositionally biased region" description="Low complexity" evidence="1">
    <location>
        <begin position="164"/>
        <end position="179"/>
    </location>
</feature>